<dbReference type="InterPro" id="IPR009081">
    <property type="entry name" value="PP-bd_ACP"/>
</dbReference>
<evidence type="ECO:0000256" key="2">
    <source>
        <dbReference type="ARBA" id="ARBA00022450"/>
    </source>
</evidence>
<dbReference type="CDD" id="cd19531">
    <property type="entry name" value="LCL_NRPS-like"/>
    <property type="match status" value="1"/>
</dbReference>
<organism evidence="5 6">
    <name type="scientific">Chitinophaga rhizophila</name>
    <dbReference type="NCBI Taxonomy" id="2866212"/>
    <lineage>
        <taxon>Bacteria</taxon>
        <taxon>Pseudomonadati</taxon>
        <taxon>Bacteroidota</taxon>
        <taxon>Chitinophagia</taxon>
        <taxon>Chitinophagales</taxon>
        <taxon>Chitinophagaceae</taxon>
        <taxon>Chitinophaga</taxon>
    </lineage>
</organism>
<comment type="cofactor">
    <cofactor evidence="1">
        <name>pantetheine 4'-phosphate</name>
        <dbReference type="ChEBI" id="CHEBI:47942"/>
    </cofactor>
</comment>
<dbReference type="Pfam" id="PF00975">
    <property type="entry name" value="Thioesterase"/>
    <property type="match status" value="1"/>
</dbReference>
<dbReference type="PROSITE" id="PS00455">
    <property type="entry name" value="AMP_BINDING"/>
    <property type="match status" value="2"/>
</dbReference>
<dbReference type="InterPro" id="IPR001031">
    <property type="entry name" value="Thioesterase"/>
</dbReference>
<accession>A0ABS7GBF2</accession>
<dbReference type="InterPro" id="IPR023213">
    <property type="entry name" value="CAT-like_dom_sf"/>
</dbReference>
<evidence type="ECO:0000256" key="1">
    <source>
        <dbReference type="ARBA" id="ARBA00001957"/>
    </source>
</evidence>
<dbReference type="SUPFAM" id="SSF53474">
    <property type="entry name" value="alpha/beta-Hydrolases"/>
    <property type="match status" value="1"/>
</dbReference>
<dbReference type="PROSITE" id="PS50075">
    <property type="entry name" value="CARRIER"/>
    <property type="match status" value="2"/>
</dbReference>
<feature type="domain" description="Carrier" evidence="4">
    <location>
        <begin position="2107"/>
        <end position="2184"/>
    </location>
</feature>
<dbReference type="SUPFAM" id="SSF47336">
    <property type="entry name" value="ACP-like"/>
    <property type="match status" value="2"/>
</dbReference>
<reference evidence="5 6" key="1">
    <citation type="submission" date="2021-08" db="EMBL/GenBank/DDBJ databases">
        <title>The genome sequence of Chitinophaga sp. B61.</title>
        <authorList>
            <person name="Zhang X."/>
        </authorList>
    </citation>
    <scope>NUCLEOTIDE SEQUENCE [LARGE SCALE GENOMIC DNA]</scope>
    <source>
        <strain evidence="5 6">B61</strain>
    </source>
</reference>
<dbReference type="EMBL" id="JAICCF010000002">
    <property type="protein sequence ID" value="MBW8684661.1"/>
    <property type="molecule type" value="Genomic_DNA"/>
</dbReference>
<dbReference type="Pfam" id="PF00501">
    <property type="entry name" value="AMP-binding"/>
    <property type="match status" value="2"/>
</dbReference>
<dbReference type="Pfam" id="PF00550">
    <property type="entry name" value="PP-binding"/>
    <property type="match status" value="2"/>
</dbReference>
<dbReference type="InterPro" id="IPR006162">
    <property type="entry name" value="Ppantetheine_attach_site"/>
</dbReference>
<dbReference type="CDD" id="cd05930">
    <property type="entry name" value="A_NRPS"/>
    <property type="match status" value="1"/>
</dbReference>
<dbReference type="PROSITE" id="PS00012">
    <property type="entry name" value="PHOSPHOPANTETHEINE"/>
    <property type="match status" value="2"/>
</dbReference>
<dbReference type="Gene3D" id="3.40.50.980">
    <property type="match status" value="4"/>
</dbReference>
<dbReference type="NCBIfam" id="NF003417">
    <property type="entry name" value="PRK04813.1"/>
    <property type="match status" value="2"/>
</dbReference>
<sequence length="2428" mass="271559">MQTDFSKAIDVLSNARKNGVEVYLEDDKIKVRVKKDVEMDPALLAEIRQYKAEISDFLGNDLIEKGREMEKIQPAQRKEGEKLPLSYGQEALWIIDQLDGSKQYQIVIPLRLKGQPDKAALEDALREIVSRHEILRTVIRQESSGPFQYVRPADEWQLHMKDIPASADHSQALQDEIQKIFNTAYDLSGDYMLKANLFSLADDDHLLVLSMHHIAADGWSLSVIVRELVELYDARINRRMSTLPILPVQYADYAIWQRRQQEEGIWSRKAAFWSNYLQDVARLELPLDFARPLVQSSNGRVAWFDIGSDLAIALKNLSYQQHTTLFMTMLSAFNVLLYRYTGQEDICIGTAIAGRTQDELESLIGFFANTVVLRNKLEGNPDFQSLLQQVKKNTLNAYEHQDLPFEKIVEAAGQERDRSRNPLCQVLFNVQNIPEVPQLKLGDLSLTVESIDRDTAQFDMNISVIEKMDGLSISVEYCTDLFLPASIDQLFRHYITLLQDIVSNPKARVDDLSFYQQEEAALFSERAKITYPSNLTIGEVFSTQASATLSATALIFEDTILTYAEVEEASNQLAAYLLKSGVIPETLIPVCLDRSADLIVTLLGILKAGAAFVPLDPRYPQQRIEQMLSDTNYKLAITSSEYRDLFDNDVQVLTLEALQPILGLMPTAALQVDITADSLAYVMYTSGSTGRPKGVMVTHQNVVSLALGSGFLDWSAADVLLSTGSPSFDASTIEYWGTLLNGATLVLCSEDRLLDNEQLKEEIQERGVTRMWFTSGWLNQLVDTDLRVFAGLNTVLAGGEKLSAYHITRLKATYPDLRIINGYGPTENTTFSLTYDIREITANMSVPIGYPLKNRTAYVLDKYLRRLPPGVPGELYVGGAGLSRGYLNQPELTAERFIDHPVSGERLYRTGDLARILPDGSIAYLGRTDDQVKLRGFRIELGEIEQVLQDSGYISRGVVTIYEEGGGKRLVAYIVPGDNYEESAVLSYLGQRLPDYMIPSAVIAMEALPLTNNGKVDKRALPHPTNTGVNSNSYVAPRNEMETQLVAIWQDALHTARIGIHDDFFRFGGDSIIAIGVVSRLRQVFGRNVRLYDLYQLPTIAQLSAALPQMPLLSESGNELYNQVESEVASIKEEVLSQRNDAVDIADIFPMSDIQSGMIYASILHPGEGIYHDQFAHVLPVDLNTNLFEAAFGLLVEKHAILRTAFDMHAHVNGLQIVYKQTVTRFAQIDRSDITLNEATGFVQSYLQGQQQKQFDFERGPLWRGTFIRLADWYVFVFEFHHAMLDGWSVAHLNTELNNLYLRLLQDKSVNDLLIPLKCTYRHFVMESLVEKRSGKHASFWQQQMEGYKRLRLFTHNPEQRKYIQTYDSNYWKQLKRRTDHDQISVKSLFLGAFLFLTGMLTHEDEMTIGLTTNSRPVMEDGDRLLGCFLNTIPFRISKAGKNTSWSSYFNEIENKLKALKENENFPLLEIVKATGELATDDNPFFDILFNFTNFYVYDAINPGLFTEGHAAAAQRPDPAPGNDRTNTYLDFDVSITGDVLTIIYSQQRQLSGGRTLEELHTWLNAILDAYLHRYNEPVDLLQILSHEEVTNLLLTLNQTCSEYDTEATLVSLFEKQAATTPAAIAVEDDTLMLTYADLNQLADRLSCYLQQSGVSAGTLLPMYADRSVHSVVAILGILKAGAAYVPMDVEYPVERVKQILEDSRAPFILNAGSICVADSISTIAHIADVSKAIDSTAHLQPIDISVTSDAPAYVIYTSGSTGQPKGVVVAHRSVINLLGDRQREYNMCVTDKSVLTASFTFDASVEQLFVPLTSGASVYIAQKQALLDASVFNKMLVSRCITHLDITPGLLKHLFPLPSHHTLRRIVVGGEDCPAWLPAQLSSDIAFYNEYGPTETTVTAITYKYLKGERVQTRIPIGRPVANTQVFILDRKGHLLPHGVPGEICIGGAGISLGYLNRAALTANKFVTVAFGDKYQGTIYHTGDLGAWQPDGNIDYIGRIDEQVKIRGHRIEPGEIEQILLQSGLVKQAVVQVTGEDAAKKLSAFVAGLHPSNATQLKDYLLQRLPEYMIPAEIIELEDMPLTANGKIDRKALKAPDRPSVHTYHPPVNNMQYRLSEVFSAVLGLPSGQISIHDDFFRIGGNSILAMQLINKVNRQLNVDLRVVDIYLTKTISRLAELLGDKEREQQYIVRLNKAVDKPPLFMIHPGSAGVEVYTSLAEELGTDYTCYGIEPYNRSHHEPILQLHALAAKYLTFIDEVQLPAYPDHYVLVGWSLGGQIALEIAAILEQRGVKDIRVFLLDTVLPDGDELLVSLTNTIAGNSLPSDTYEAGVLQLGNQPLSARLRHTRVILLKAMQKSEAPLIHASEALDALTDHVLALPDNNIRNVLADPANFELIQLHDVHHENILTDISAILQVMRSNKRLVSYK</sequence>
<dbReference type="SMART" id="SM01294">
    <property type="entry name" value="PKS_PP_betabranch"/>
    <property type="match status" value="1"/>
</dbReference>
<evidence type="ECO:0000313" key="6">
    <source>
        <dbReference type="Proteomes" id="UP000812961"/>
    </source>
</evidence>
<gene>
    <name evidence="5" type="ORF">K1Y79_09995</name>
</gene>
<comment type="caution">
    <text evidence="5">The sequence shown here is derived from an EMBL/GenBank/DDBJ whole genome shotgun (WGS) entry which is preliminary data.</text>
</comment>
<evidence type="ECO:0000313" key="5">
    <source>
        <dbReference type="EMBL" id="MBW8684661.1"/>
    </source>
</evidence>
<keyword evidence="6" id="KW-1185">Reference proteome</keyword>
<dbReference type="SMART" id="SM00823">
    <property type="entry name" value="PKS_PP"/>
    <property type="match status" value="2"/>
</dbReference>
<dbReference type="Pfam" id="PF00668">
    <property type="entry name" value="Condensation"/>
    <property type="match status" value="2"/>
</dbReference>
<dbReference type="Pfam" id="PF13193">
    <property type="entry name" value="AMP-binding_C"/>
    <property type="match status" value="2"/>
</dbReference>
<dbReference type="InterPro" id="IPR020806">
    <property type="entry name" value="PKS_PP-bd"/>
</dbReference>
<dbReference type="PANTHER" id="PTHR45527:SF1">
    <property type="entry name" value="FATTY ACID SYNTHASE"/>
    <property type="match status" value="1"/>
</dbReference>
<dbReference type="InterPro" id="IPR029058">
    <property type="entry name" value="AB_hydrolase_fold"/>
</dbReference>
<protein>
    <submittedName>
        <fullName evidence="5">Amino acid adenylation domain-containing protein</fullName>
    </submittedName>
</protein>
<dbReference type="Gene3D" id="3.30.559.30">
    <property type="entry name" value="Nonribosomal peptide synthetase, condensation domain"/>
    <property type="match status" value="2"/>
</dbReference>
<dbReference type="Gene3D" id="1.10.1200.10">
    <property type="entry name" value="ACP-like"/>
    <property type="match status" value="2"/>
</dbReference>
<dbReference type="Gene3D" id="3.30.559.10">
    <property type="entry name" value="Chloramphenicol acetyltransferase-like domain"/>
    <property type="match status" value="2"/>
</dbReference>
<name>A0ABS7GBF2_9BACT</name>
<dbReference type="Gene3D" id="2.30.38.10">
    <property type="entry name" value="Luciferase, Domain 3"/>
    <property type="match status" value="2"/>
</dbReference>
<evidence type="ECO:0000259" key="4">
    <source>
        <dbReference type="PROSITE" id="PS50075"/>
    </source>
</evidence>
<dbReference type="Gene3D" id="3.30.300.30">
    <property type="match status" value="2"/>
</dbReference>
<dbReference type="Gene3D" id="1.10.10.1830">
    <property type="entry name" value="Non-ribosomal peptide synthase, adenylation domain"/>
    <property type="match status" value="1"/>
</dbReference>
<dbReference type="InterPro" id="IPR045851">
    <property type="entry name" value="AMP-bd_C_sf"/>
</dbReference>
<dbReference type="InterPro" id="IPR001242">
    <property type="entry name" value="Condensation_dom"/>
</dbReference>
<dbReference type="SUPFAM" id="SSF56801">
    <property type="entry name" value="Acetyl-CoA synthetase-like"/>
    <property type="match status" value="2"/>
</dbReference>
<dbReference type="Proteomes" id="UP000812961">
    <property type="component" value="Unassembled WGS sequence"/>
</dbReference>
<dbReference type="InterPro" id="IPR036736">
    <property type="entry name" value="ACP-like_sf"/>
</dbReference>
<dbReference type="InterPro" id="IPR000873">
    <property type="entry name" value="AMP-dep_synth/lig_dom"/>
</dbReference>
<dbReference type="Gene3D" id="3.40.50.1820">
    <property type="entry name" value="alpha/beta hydrolase"/>
    <property type="match status" value="1"/>
</dbReference>
<dbReference type="RefSeq" id="WP_220249878.1">
    <property type="nucleotide sequence ID" value="NZ_JAICCF010000002.1"/>
</dbReference>
<dbReference type="InterPro" id="IPR010071">
    <property type="entry name" value="AA_adenyl_dom"/>
</dbReference>
<dbReference type="InterPro" id="IPR044894">
    <property type="entry name" value="TubC_N_sf"/>
</dbReference>
<dbReference type="InterPro" id="IPR020845">
    <property type="entry name" value="AMP-binding_CS"/>
</dbReference>
<dbReference type="PANTHER" id="PTHR45527">
    <property type="entry name" value="NONRIBOSOMAL PEPTIDE SYNTHETASE"/>
    <property type="match status" value="1"/>
</dbReference>
<dbReference type="CDD" id="cd12117">
    <property type="entry name" value="A_NRPS_Srf_like"/>
    <property type="match status" value="1"/>
</dbReference>
<dbReference type="InterPro" id="IPR025110">
    <property type="entry name" value="AMP-bd_C"/>
</dbReference>
<dbReference type="NCBIfam" id="TIGR01733">
    <property type="entry name" value="AA-adenyl-dom"/>
    <property type="match status" value="2"/>
</dbReference>
<evidence type="ECO:0000256" key="3">
    <source>
        <dbReference type="ARBA" id="ARBA00022553"/>
    </source>
</evidence>
<proteinExistence type="predicted"/>
<keyword evidence="2" id="KW-0596">Phosphopantetheine</keyword>
<keyword evidence="3" id="KW-0597">Phosphoprotein</keyword>
<dbReference type="SUPFAM" id="SSF52777">
    <property type="entry name" value="CoA-dependent acyltransferases"/>
    <property type="match status" value="4"/>
</dbReference>
<feature type="domain" description="Carrier" evidence="4">
    <location>
        <begin position="1036"/>
        <end position="1111"/>
    </location>
</feature>